<sequence length="174" mass="19672">MDAANTTAQSPEKKKLVVGWFSFTCSEDSTILFTELLNDHFNEWKTLVEFRHLKALKTNNSINDLDVAFIEGAISSEKQAAEVTKIRNNSKYVVAIGACACNGLPSASRNMFVPENVSFKTKWYLENFDYAAKVKKLEDVIKVDDKVEGCPMNAEAFKTALWKYLKLFRIVENA</sequence>
<organism evidence="3 4">
    <name type="scientific">candidate division WWE3 bacterium GW2011_GWC2_41_23</name>
    <dbReference type="NCBI Taxonomy" id="1619123"/>
    <lineage>
        <taxon>Bacteria</taxon>
        <taxon>Katanobacteria</taxon>
    </lineage>
</organism>
<keyword evidence="1" id="KW-0560">Oxidoreductase</keyword>
<dbReference type="PANTHER" id="PTHR42845">
    <property type="entry name" value="COENZYME F420-REDUCING HYDROGENASE, GAMMA SUBUNIT"/>
    <property type="match status" value="1"/>
</dbReference>
<dbReference type="SUPFAM" id="SSF56770">
    <property type="entry name" value="HydA/Nqo6-like"/>
    <property type="match status" value="1"/>
</dbReference>
<protein>
    <submittedName>
        <fullName evidence="3">NADH ubiquinone oxidoreductase 20 kDa subunit</fullName>
    </submittedName>
</protein>
<evidence type="ECO:0000259" key="2">
    <source>
        <dbReference type="Pfam" id="PF01058"/>
    </source>
</evidence>
<dbReference type="InterPro" id="IPR051349">
    <property type="entry name" value="Hydrogenase_assoc-protein"/>
</dbReference>
<dbReference type="Proteomes" id="UP000033947">
    <property type="component" value="Unassembled WGS sequence"/>
</dbReference>
<reference evidence="3 4" key="1">
    <citation type="journal article" date="2015" name="Nature">
        <title>rRNA introns, odd ribosomes, and small enigmatic genomes across a large radiation of phyla.</title>
        <authorList>
            <person name="Brown C.T."/>
            <person name="Hug L.A."/>
            <person name="Thomas B.C."/>
            <person name="Sharon I."/>
            <person name="Castelle C.J."/>
            <person name="Singh A."/>
            <person name="Wilkins M.J."/>
            <person name="Williams K.H."/>
            <person name="Banfield J.F."/>
        </authorList>
    </citation>
    <scope>NUCLEOTIDE SEQUENCE [LARGE SCALE GENOMIC DNA]</scope>
</reference>
<feature type="domain" description="NADH:ubiquinone oxidoreductase-like 20kDa subunit" evidence="2">
    <location>
        <begin position="46"/>
        <end position="162"/>
    </location>
</feature>
<dbReference type="EMBL" id="LCBB01000005">
    <property type="protein sequence ID" value="KKS03165.1"/>
    <property type="molecule type" value="Genomic_DNA"/>
</dbReference>
<evidence type="ECO:0000313" key="4">
    <source>
        <dbReference type="Proteomes" id="UP000033947"/>
    </source>
</evidence>
<evidence type="ECO:0000256" key="1">
    <source>
        <dbReference type="ARBA" id="ARBA00023002"/>
    </source>
</evidence>
<dbReference type="AlphaFoldDB" id="A0A0G0VQH4"/>
<dbReference type="PANTHER" id="PTHR42845:SF1">
    <property type="entry name" value="HYDROGENASE SMALL SUBUNIT"/>
    <property type="match status" value="1"/>
</dbReference>
<dbReference type="GO" id="GO:0016491">
    <property type="term" value="F:oxidoreductase activity"/>
    <property type="evidence" value="ECO:0007669"/>
    <property type="project" value="UniProtKB-KW"/>
</dbReference>
<evidence type="ECO:0000313" key="3">
    <source>
        <dbReference type="EMBL" id="KKS03165.1"/>
    </source>
</evidence>
<dbReference type="Gene3D" id="3.40.50.700">
    <property type="entry name" value="NADH:ubiquinone oxidoreductase-like, 20kDa subunit"/>
    <property type="match status" value="1"/>
</dbReference>
<dbReference type="InterPro" id="IPR006137">
    <property type="entry name" value="NADH_UbQ_OxRdtase-like_20kDa"/>
</dbReference>
<comment type="caution">
    <text evidence="3">The sequence shown here is derived from an EMBL/GenBank/DDBJ whole genome shotgun (WGS) entry which is preliminary data.</text>
</comment>
<name>A0A0G0VQH4_UNCKA</name>
<accession>A0A0G0VQH4</accession>
<gene>
    <name evidence="3" type="ORF">UU55_C0005G0073</name>
</gene>
<dbReference type="GO" id="GO:0051536">
    <property type="term" value="F:iron-sulfur cluster binding"/>
    <property type="evidence" value="ECO:0007669"/>
    <property type="project" value="InterPro"/>
</dbReference>
<keyword evidence="3" id="KW-0830">Ubiquinone</keyword>
<dbReference type="Pfam" id="PF01058">
    <property type="entry name" value="Oxidored_q6"/>
    <property type="match status" value="1"/>
</dbReference>
<dbReference type="InterPro" id="IPR037024">
    <property type="entry name" value="NiFe_Hase_small_N_sf"/>
</dbReference>
<proteinExistence type="predicted"/>